<dbReference type="GO" id="GO:0016887">
    <property type="term" value="F:ATP hydrolysis activity"/>
    <property type="evidence" value="ECO:0007669"/>
    <property type="project" value="InterPro"/>
</dbReference>
<dbReference type="PROSITE" id="PS00211">
    <property type="entry name" value="ABC_TRANSPORTER_1"/>
    <property type="match status" value="1"/>
</dbReference>
<accession>Q3A2R1</accession>
<dbReference type="PANTHER" id="PTHR43117:SF4">
    <property type="entry name" value="OSMOPROTECTANT IMPORT ATP-BINDING PROTEIN OSMV"/>
    <property type="match status" value="1"/>
</dbReference>
<reference evidence="7" key="1">
    <citation type="submission" date="2005-10" db="EMBL/GenBank/DDBJ databases">
        <title>Complete sequence of Pelobacter carbinolicus DSM 2380.</title>
        <authorList>
            <person name="Copeland A."/>
            <person name="Lucas S."/>
            <person name="Lapidus A."/>
            <person name="Barry K."/>
            <person name="Detter J.C."/>
            <person name="Glavina T."/>
            <person name="Hammon N."/>
            <person name="Israni S."/>
            <person name="Pitluck S."/>
            <person name="Chertkov O."/>
            <person name="Schmutz J."/>
            <person name="Larimer F."/>
            <person name="Land M."/>
            <person name="Kyrpides N."/>
            <person name="Ivanova N."/>
            <person name="Richardson P."/>
        </authorList>
    </citation>
    <scope>NUCLEOTIDE SEQUENCE [LARGE SCALE GENOMIC DNA]</scope>
    <source>
        <strain evidence="7">DSM 2380 / NBRC 103641 / GraBd1</strain>
    </source>
</reference>
<keyword evidence="3" id="KW-0547">Nucleotide-binding</keyword>
<keyword evidence="7" id="KW-1185">Reference proteome</keyword>
<evidence type="ECO:0000256" key="1">
    <source>
        <dbReference type="ARBA" id="ARBA00005417"/>
    </source>
</evidence>
<organism evidence="6 7">
    <name type="scientific">Syntrophotalea carbinolica (strain DSM 2380 / NBRC 103641 / GraBd1)</name>
    <name type="common">Pelobacter carbinolicus</name>
    <dbReference type="NCBI Taxonomy" id="338963"/>
    <lineage>
        <taxon>Bacteria</taxon>
        <taxon>Pseudomonadati</taxon>
        <taxon>Thermodesulfobacteriota</taxon>
        <taxon>Desulfuromonadia</taxon>
        <taxon>Desulfuromonadales</taxon>
        <taxon>Syntrophotaleaceae</taxon>
        <taxon>Syntrophotalea</taxon>
    </lineage>
</organism>
<dbReference type="PANTHER" id="PTHR43117">
    <property type="entry name" value="OSMOPROTECTANT IMPORT ATP-BINDING PROTEIN OSMV"/>
    <property type="match status" value="1"/>
</dbReference>
<proteinExistence type="inferred from homology"/>
<dbReference type="AlphaFoldDB" id="Q3A2R1"/>
<evidence type="ECO:0000313" key="7">
    <source>
        <dbReference type="Proteomes" id="UP000002534"/>
    </source>
</evidence>
<feature type="domain" description="ABC transporter" evidence="5">
    <location>
        <begin position="81"/>
        <end position="316"/>
    </location>
</feature>
<dbReference type="EMBL" id="CP000142">
    <property type="protein sequence ID" value="ABA89346.1"/>
    <property type="molecule type" value="Genomic_DNA"/>
</dbReference>
<dbReference type="GO" id="GO:0005524">
    <property type="term" value="F:ATP binding"/>
    <property type="evidence" value="ECO:0007669"/>
    <property type="project" value="UniProtKB-KW"/>
</dbReference>
<dbReference type="KEGG" id="pca:Pcar_2106"/>
<dbReference type="InterPro" id="IPR027417">
    <property type="entry name" value="P-loop_NTPase"/>
</dbReference>
<dbReference type="InterPro" id="IPR003439">
    <property type="entry name" value="ABC_transporter-like_ATP-bd"/>
</dbReference>
<evidence type="ECO:0000256" key="3">
    <source>
        <dbReference type="ARBA" id="ARBA00022741"/>
    </source>
</evidence>
<sequence>MTNDSLIHTTIAQLLTQHPYAKDFFTLLGLPSASRHDAVDTFFASISQERLDNLGLSREELAPRLQAFIAQMEKLRTDGAPSVQNITLCGGRDKDGHPENIRLELRPGDVVSVVGPTGSGKSRLLADVECLAQGDTPSARRVLLDGQSPDDSLWLGGEQRLVAQLSQNMNFVMDVSVREFLSLHAESRLVDDIDSAVEQIFSTAVLLAGEPFQLDTPVTALSGGQSRALMIADVACLSASPIVLIDEIENAGVDRRQALDLLVKQEKIVLLATHDPLLALLGQRRLVIRNGGIADIIDTSDAERALLHKLNSFDRKFAELRDRVRHGQRLDFDLEDFLSDCLCNAQQSAME</sequence>
<evidence type="ECO:0000259" key="5">
    <source>
        <dbReference type="PROSITE" id="PS50893"/>
    </source>
</evidence>
<protein>
    <submittedName>
        <fullName evidence="6">ABC transporter, ATP-binding protein</fullName>
    </submittedName>
</protein>
<evidence type="ECO:0000313" key="6">
    <source>
        <dbReference type="EMBL" id="ABA89346.1"/>
    </source>
</evidence>
<gene>
    <name evidence="6" type="ordered locus">Pcar_2106</name>
</gene>
<comment type="similarity">
    <text evidence="1">Belongs to the ABC transporter superfamily.</text>
</comment>
<dbReference type="Pfam" id="PF00005">
    <property type="entry name" value="ABC_tran"/>
    <property type="match status" value="1"/>
</dbReference>
<name>Q3A2R1_SYNC1</name>
<dbReference type="HOGENOM" id="CLU_072513_0_0_7"/>
<evidence type="ECO:0000256" key="2">
    <source>
        <dbReference type="ARBA" id="ARBA00022448"/>
    </source>
</evidence>
<keyword evidence="2" id="KW-0813">Transport</keyword>
<dbReference type="STRING" id="338963.Pcar_2106"/>
<keyword evidence="4 6" id="KW-0067">ATP-binding</keyword>
<dbReference type="InterPro" id="IPR003593">
    <property type="entry name" value="AAA+_ATPase"/>
</dbReference>
<dbReference type="InterPro" id="IPR017871">
    <property type="entry name" value="ABC_transporter-like_CS"/>
</dbReference>
<dbReference type="PROSITE" id="PS50893">
    <property type="entry name" value="ABC_TRANSPORTER_2"/>
    <property type="match status" value="1"/>
</dbReference>
<dbReference type="OrthoDB" id="9776556at2"/>
<dbReference type="RefSeq" id="WP_011341859.1">
    <property type="nucleotide sequence ID" value="NC_007498.2"/>
</dbReference>
<reference evidence="6 7" key="2">
    <citation type="journal article" date="2012" name="BMC Genomics">
        <title>The genome of Pelobacter carbinolicus reveals surprising metabolic capabilities and physiological features.</title>
        <authorList>
            <person name="Aklujkar M."/>
            <person name="Haveman S.A."/>
            <person name="Didonato R.Jr."/>
            <person name="Chertkov O."/>
            <person name="Han C.S."/>
            <person name="Land M.L."/>
            <person name="Brown P."/>
            <person name="Lovley D.R."/>
        </authorList>
    </citation>
    <scope>NUCLEOTIDE SEQUENCE [LARGE SCALE GENOMIC DNA]</scope>
    <source>
        <strain evidence="7">DSM 2380 / NBRC 103641 / GraBd1</strain>
    </source>
</reference>
<dbReference type="SUPFAM" id="SSF52540">
    <property type="entry name" value="P-loop containing nucleoside triphosphate hydrolases"/>
    <property type="match status" value="1"/>
</dbReference>
<dbReference type="eggNOG" id="COG1136">
    <property type="taxonomic scope" value="Bacteria"/>
</dbReference>
<dbReference type="Gene3D" id="3.40.50.300">
    <property type="entry name" value="P-loop containing nucleotide triphosphate hydrolases"/>
    <property type="match status" value="1"/>
</dbReference>
<evidence type="ECO:0000256" key="4">
    <source>
        <dbReference type="ARBA" id="ARBA00022840"/>
    </source>
</evidence>
<dbReference type="Proteomes" id="UP000002534">
    <property type="component" value="Chromosome"/>
</dbReference>
<dbReference type="SMART" id="SM00382">
    <property type="entry name" value="AAA"/>
    <property type="match status" value="1"/>
</dbReference>